<dbReference type="InterPro" id="IPR050563">
    <property type="entry name" value="4-hydroxybenzoyl-CoA_TE"/>
</dbReference>
<protein>
    <submittedName>
        <fullName evidence="3">Acyl-CoA thioesterase</fullName>
    </submittedName>
</protein>
<comment type="caution">
    <text evidence="3">The sequence shown here is derived from an EMBL/GenBank/DDBJ whole genome shotgun (WGS) entry which is preliminary data.</text>
</comment>
<dbReference type="PIRSF" id="PIRSF003230">
    <property type="entry name" value="YbgC"/>
    <property type="match status" value="1"/>
</dbReference>
<dbReference type="GO" id="GO:0047617">
    <property type="term" value="F:fatty acyl-CoA hydrolase activity"/>
    <property type="evidence" value="ECO:0007669"/>
    <property type="project" value="TreeGrafter"/>
</dbReference>
<reference evidence="3" key="2">
    <citation type="journal article" date="2021" name="PeerJ">
        <title>Extensive microbial diversity within the chicken gut microbiome revealed by metagenomics and culture.</title>
        <authorList>
            <person name="Gilroy R."/>
            <person name="Ravi A."/>
            <person name="Getino M."/>
            <person name="Pursley I."/>
            <person name="Horton D.L."/>
            <person name="Alikhan N.F."/>
            <person name="Baker D."/>
            <person name="Gharbi K."/>
            <person name="Hall N."/>
            <person name="Watson M."/>
            <person name="Adriaenssens E.M."/>
            <person name="Foster-Nyarko E."/>
            <person name="Jarju S."/>
            <person name="Secka A."/>
            <person name="Antonio M."/>
            <person name="Oren A."/>
            <person name="Chaudhuri R.R."/>
            <person name="La Ragione R."/>
            <person name="Hildebrand F."/>
            <person name="Pallen M.J."/>
        </authorList>
    </citation>
    <scope>NUCLEOTIDE SEQUENCE</scope>
    <source>
        <strain evidence="3">CHK195-15760</strain>
    </source>
</reference>
<name>A0A9D1M1M9_9FIRM</name>
<dbReference type="Pfam" id="PF13279">
    <property type="entry name" value="4HBT_2"/>
    <property type="match status" value="1"/>
</dbReference>
<organism evidence="3 4">
    <name type="scientific">Candidatus Merdicola faecigallinarum</name>
    <dbReference type="NCBI Taxonomy" id="2840862"/>
    <lineage>
        <taxon>Bacteria</taxon>
        <taxon>Bacillati</taxon>
        <taxon>Bacillota</taxon>
        <taxon>Clostridia</taxon>
        <taxon>Candidatus Merdicola</taxon>
    </lineage>
</organism>
<keyword evidence="2" id="KW-0378">Hydrolase</keyword>
<gene>
    <name evidence="3" type="ORF">IAB70_04710</name>
</gene>
<proteinExistence type="inferred from homology"/>
<dbReference type="PANTHER" id="PTHR31793:SF27">
    <property type="entry name" value="NOVEL THIOESTERASE SUPERFAMILY DOMAIN AND SAPOSIN A-TYPE DOMAIN CONTAINING PROTEIN (0610012H03RIK)"/>
    <property type="match status" value="1"/>
</dbReference>
<dbReference type="NCBIfam" id="TIGR00051">
    <property type="entry name" value="YbgC/FadM family acyl-CoA thioesterase"/>
    <property type="match status" value="1"/>
</dbReference>
<comment type="similarity">
    <text evidence="1">Belongs to the 4-hydroxybenzoyl-CoA thioesterase family.</text>
</comment>
<dbReference type="Gene3D" id="3.10.129.10">
    <property type="entry name" value="Hotdog Thioesterase"/>
    <property type="match status" value="1"/>
</dbReference>
<dbReference type="SUPFAM" id="SSF54637">
    <property type="entry name" value="Thioesterase/thiol ester dehydrase-isomerase"/>
    <property type="match status" value="1"/>
</dbReference>
<evidence type="ECO:0000313" key="3">
    <source>
        <dbReference type="EMBL" id="HIU51902.1"/>
    </source>
</evidence>
<reference evidence="3" key="1">
    <citation type="submission" date="2020-10" db="EMBL/GenBank/DDBJ databases">
        <authorList>
            <person name="Gilroy R."/>
        </authorList>
    </citation>
    <scope>NUCLEOTIDE SEQUENCE</scope>
    <source>
        <strain evidence="3">CHK195-15760</strain>
    </source>
</reference>
<accession>A0A9D1M1M9</accession>
<sequence>MYSETKINVRYAETDQMGIVHHSVYAIWYEYARTEFSKEMGFPYRKMEEEGVMTPLVELHSKYIMPCGYDEEVVVRTKIGKLTPARVVFEYEVYKENKLINTGYTMHAITDKDLKPMNLKKIKPEIYQIMEKSMQDENKKL</sequence>
<evidence type="ECO:0000256" key="1">
    <source>
        <dbReference type="ARBA" id="ARBA00005953"/>
    </source>
</evidence>
<evidence type="ECO:0000256" key="2">
    <source>
        <dbReference type="ARBA" id="ARBA00022801"/>
    </source>
</evidence>
<dbReference type="EMBL" id="DVNH01000031">
    <property type="protein sequence ID" value="HIU51902.1"/>
    <property type="molecule type" value="Genomic_DNA"/>
</dbReference>
<dbReference type="Proteomes" id="UP000824093">
    <property type="component" value="Unassembled WGS sequence"/>
</dbReference>
<dbReference type="InterPro" id="IPR029069">
    <property type="entry name" value="HotDog_dom_sf"/>
</dbReference>
<dbReference type="InterPro" id="IPR006684">
    <property type="entry name" value="YbgC/YbaW"/>
</dbReference>
<dbReference type="CDD" id="cd00586">
    <property type="entry name" value="4HBT"/>
    <property type="match status" value="1"/>
</dbReference>
<evidence type="ECO:0000313" key="4">
    <source>
        <dbReference type="Proteomes" id="UP000824093"/>
    </source>
</evidence>
<dbReference type="AlphaFoldDB" id="A0A9D1M1M9"/>
<dbReference type="PANTHER" id="PTHR31793">
    <property type="entry name" value="4-HYDROXYBENZOYL-COA THIOESTERASE FAMILY MEMBER"/>
    <property type="match status" value="1"/>
</dbReference>